<feature type="transmembrane region" description="Helical" evidence="1">
    <location>
        <begin position="228"/>
        <end position="248"/>
    </location>
</feature>
<dbReference type="STRING" id="868131.MSWAN_0037"/>
<dbReference type="KEGG" id="mew:MSWAN_0037"/>
<dbReference type="EMBL" id="CP002772">
    <property type="protein sequence ID" value="AEG17085.1"/>
    <property type="molecule type" value="Genomic_DNA"/>
</dbReference>
<evidence type="ECO:0000256" key="1">
    <source>
        <dbReference type="SAM" id="Phobius"/>
    </source>
</evidence>
<dbReference type="GeneID" id="10667513"/>
<dbReference type="Pfam" id="PF07786">
    <property type="entry name" value="HGSNAT_cat"/>
    <property type="match status" value="1"/>
</dbReference>
<feature type="transmembrane region" description="Helical" evidence="1">
    <location>
        <begin position="178"/>
        <end position="199"/>
    </location>
</feature>
<feature type="transmembrane region" description="Helical" evidence="1">
    <location>
        <begin position="140"/>
        <end position="158"/>
    </location>
</feature>
<protein>
    <recommendedName>
        <fullName evidence="2">Heparan-alpha-glucosaminide N-acetyltransferase catalytic domain-containing protein</fullName>
    </recommendedName>
</protein>
<evidence type="ECO:0000313" key="3">
    <source>
        <dbReference type="EMBL" id="AEG17085.1"/>
    </source>
</evidence>
<keyword evidence="1" id="KW-1133">Transmembrane helix</keyword>
<accession>F6D7E3</accession>
<dbReference type="OrthoDB" id="51594at2157"/>
<dbReference type="Proteomes" id="UP000009231">
    <property type="component" value="Chromosome"/>
</dbReference>
<feature type="transmembrane region" description="Helical" evidence="1">
    <location>
        <begin position="12"/>
        <end position="33"/>
    </location>
</feature>
<dbReference type="HOGENOM" id="CLU_067755_0_1_2"/>
<evidence type="ECO:0000259" key="2">
    <source>
        <dbReference type="Pfam" id="PF07786"/>
    </source>
</evidence>
<feature type="transmembrane region" description="Helical" evidence="1">
    <location>
        <begin position="114"/>
        <end position="133"/>
    </location>
</feature>
<evidence type="ECO:0000313" key="4">
    <source>
        <dbReference type="Proteomes" id="UP000009231"/>
    </source>
</evidence>
<sequence>MNLEERFWEVDLLRGFAIVMMITYHMIYDLTYFGAYDFNIYSGFLWYFARITAFIFIFLVGVSLKLSYSRSEELHLYTRDRDLFVKYLKRGLKIFVLGLGITMVTWIFIRGDFIIFGVLHFIGIAIILEALLIKRGYTNLLVGVVLVAAGLYLQNFTFDFNWLLWLGFIPQNLQTVDYFPLLPWLGVVSLGLFSGGILYKNYKRRFKIPNLSRFYPTRLFCFLGRNSLLIYLVHQPILIIILYFLGVLKLGYLF</sequence>
<gene>
    <name evidence="3" type="ordered locus">MSWAN_0037</name>
</gene>
<feature type="domain" description="Heparan-alpha-glucosaminide N-acetyltransferase catalytic" evidence="2">
    <location>
        <begin position="6"/>
        <end position="236"/>
    </location>
</feature>
<proteinExistence type="predicted"/>
<dbReference type="eggNOG" id="arCOG04370">
    <property type="taxonomic scope" value="Archaea"/>
</dbReference>
<name>F6D7E3_METPW</name>
<feature type="transmembrane region" description="Helical" evidence="1">
    <location>
        <begin position="45"/>
        <end position="66"/>
    </location>
</feature>
<keyword evidence="1" id="KW-0472">Membrane</keyword>
<dbReference type="InterPro" id="IPR012429">
    <property type="entry name" value="HGSNAT_cat"/>
</dbReference>
<dbReference type="RefSeq" id="WP_013824587.1">
    <property type="nucleotide sequence ID" value="NC_015574.1"/>
</dbReference>
<keyword evidence="4" id="KW-1185">Reference proteome</keyword>
<reference evidence="3 4" key="1">
    <citation type="journal article" date="2014" name="Int. J. Syst. Evol. Microbiol.">
        <title>Methanobacterium paludis sp. nov. and a novel strain of Methanobacterium lacus isolated from northern peatlands.</title>
        <authorList>
            <person name="Cadillo-Quiroz H."/>
            <person name="Brauer S.L."/>
            <person name="Goodson N."/>
            <person name="Yavitt J.B."/>
            <person name="Zinder S.H."/>
        </authorList>
    </citation>
    <scope>NUCLEOTIDE SEQUENCE [LARGE SCALE GENOMIC DNA]</scope>
    <source>
        <strain evidence="4">DSM 25820 / JCM 18151 / SWAN1</strain>
    </source>
</reference>
<feature type="transmembrane region" description="Helical" evidence="1">
    <location>
        <begin position="87"/>
        <end position="108"/>
    </location>
</feature>
<dbReference type="AlphaFoldDB" id="F6D7E3"/>
<organism evidence="3 4">
    <name type="scientific">Methanobacterium paludis (strain DSM 25820 / JCM 18151 / SWAN1)</name>
    <dbReference type="NCBI Taxonomy" id="868131"/>
    <lineage>
        <taxon>Archaea</taxon>
        <taxon>Methanobacteriati</taxon>
        <taxon>Methanobacteriota</taxon>
        <taxon>Methanomada group</taxon>
        <taxon>Methanobacteria</taxon>
        <taxon>Methanobacteriales</taxon>
        <taxon>Methanobacteriaceae</taxon>
        <taxon>Methanobacterium</taxon>
    </lineage>
</organism>
<keyword evidence="1" id="KW-0812">Transmembrane</keyword>